<dbReference type="EMBL" id="UYJE01002191">
    <property type="protein sequence ID" value="VDI08449.1"/>
    <property type="molecule type" value="Genomic_DNA"/>
</dbReference>
<gene>
    <name evidence="3" type="ORF">MGAL_10B057176</name>
</gene>
<comment type="caution">
    <text evidence="3">The sequence shown here is derived from an EMBL/GenBank/DDBJ whole genome shotgun (WGS) entry which is preliminary data.</text>
</comment>
<evidence type="ECO:0000256" key="1">
    <source>
        <dbReference type="SAM" id="Phobius"/>
    </source>
</evidence>
<keyword evidence="1" id="KW-0472">Membrane</keyword>
<keyword evidence="1" id="KW-1133">Transmembrane helix</keyword>
<name>A0A8B6CSA6_MYTGA</name>
<dbReference type="Pfam" id="PF12248">
    <property type="entry name" value="Methyltransf_FA"/>
    <property type="match status" value="1"/>
</dbReference>
<reference evidence="3" key="1">
    <citation type="submission" date="2018-11" db="EMBL/GenBank/DDBJ databases">
        <authorList>
            <person name="Alioto T."/>
            <person name="Alioto T."/>
        </authorList>
    </citation>
    <scope>NUCLEOTIDE SEQUENCE</scope>
</reference>
<organism evidence="3 4">
    <name type="scientific">Mytilus galloprovincialis</name>
    <name type="common">Mediterranean mussel</name>
    <dbReference type="NCBI Taxonomy" id="29158"/>
    <lineage>
        <taxon>Eukaryota</taxon>
        <taxon>Metazoa</taxon>
        <taxon>Spiralia</taxon>
        <taxon>Lophotrochozoa</taxon>
        <taxon>Mollusca</taxon>
        <taxon>Bivalvia</taxon>
        <taxon>Autobranchia</taxon>
        <taxon>Pteriomorphia</taxon>
        <taxon>Mytilida</taxon>
        <taxon>Mytiloidea</taxon>
        <taxon>Mytilidae</taxon>
        <taxon>Mytilinae</taxon>
        <taxon>Mytilus</taxon>
    </lineage>
</organism>
<dbReference type="InterPro" id="IPR022041">
    <property type="entry name" value="Methyltransf_FA"/>
</dbReference>
<dbReference type="AlphaFoldDB" id="A0A8B6CSA6"/>
<accession>A0A8B6CSA6</accession>
<evidence type="ECO:0000259" key="2">
    <source>
        <dbReference type="Pfam" id="PF12248"/>
    </source>
</evidence>
<dbReference type="Proteomes" id="UP000596742">
    <property type="component" value="Unassembled WGS sequence"/>
</dbReference>
<feature type="domain" description="Farnesoic acid O-methyl transferase" evidence="2">
    <location>
        <begin position="34"/>
        <end position="169"/>
    </location>
</feature>
<evidence type="ECO:0000313" key="3">
    <source>
        <dbReference type="EMBL" id="VDI08449.1"/>
    </source>
</evidence>
<evidence type="ECO:0000313" key="4">
    <source>
        <dbReference type="Proteomes" id="UP000596742"/>
    </source>
</evidence>
<dbReference type="OrthoDB" id="6157674at2759"/>
<keyword evidence="1" id="KW-0812">Transmembrane</keyword>
<protein>
    <recommendedName>
        <fullName evidence="2">Farnesoic acid O-methyl transferase domain-containing protein</fullName>
    </recommendedName>
</protein>
<proteinExistence type="predicted"/>
<keyword evidence="4" id="KW-1185">Reference proteome</keyword>
<feature type="transmembrane region" description="Helical" evidence="1">
    <location>
        <begin position="265"/>
        <end position="289"/>
    </location>
</feature>
<sequence length="298" mass="33240">MIFIKSSIISLSKTDETYSMNESCFTDIFLTTNGTYDYTVLESLEPSSNICGEMNFQILGEKNAFVALFSGNDDSEPLYEIVFGIQDMYSTIRKGKGGLDITGYLSSYDVFFPSQGIAWKNFTIIWNNGSIFAKTLHFHMSWSDNLPLSVKKIAITTAGSATAEWHFNTEVSIPDECNIPDQQTTTTVVGSTQENQVCTCPCSRVPNSKWLYLKNLNLTLDEIRVILTDELEDLRKNLTIDKTNTSAYLRTKISAPDNRPSAKSIGAVGVLFLVTIAVLIFGSDIINLFKAAQQLYKR</sequence>